<dbReference type="GO" id="GO:0016651">
    <property type="term" value="F:oxidoreductase activity, acting on NAD(P)H"/>
    <property type="evidence" value="ECO:0007669"/>
    <property type="project" value="InterPro"/>
</dbReference>
<evidence type="ECO:0000256" key="1">
    <source>
        <dbReference type="ARBA" id="ARBA00008072"/>
    </source>
</evidence>
<dbReference type="InterPro" id="IPR020843">
    <property type="entry name" value="ER"/>
</dbReference>
<evidence type="ECO:0000256" key="5">
    <source>
        <dbReference type="ARBA" id="ARBA00023002"/>
    </source>
</evidence>
<dbReference type="InterPro" id="IPR036291">
    <property type="entry name" value="NAD(P)-bd_dom_sf"/>
</dbReference>
<evidence type="ECO:0000313" key="8">
    <source>
        <dbReference type="Proteomes" id="UP000031192"/>
    </source>
</evidence>
<dbReference type="Gene3D" id="3.90.180.10">
    <property type="entry name" value="Medium-chain alcohol dehydrogenases, catalytic domain"/>
    <property type="match status" value="1"/>
</dbReference>
<dbReference type="CDD" id="cd08249">
    <property type="entry name" value="enoyl_reductase_like"/>
    <property type="match status" value="1"/>
</dbReference>
<organism evidence="7 8">
    <name type="scientific">Metarhizium guizhouense (strain ARSEF 977)</name>
    <dbReference type="NCBI Taxonomy" id="1276136"/>
    <lineage>
        <taxon>Eukaryota</taxon>
        <taxon>Fungi</taxon>
        <taxon>Dikarya</taxon>
        <taxon>Ascomycota</taxon>
        <taxon>Pezizomycotina</taxon>
        <taxon>Sordariomycetes</taxon>
        <taxon>Hypocreomycetidae</taxon>
        <taxon>Hypocreales</taxon>
        <taxon>Clavicipitaceae</taxon>
        <taxon>Metarhizium</taxon>
    </lineage>
</organism>
<dbReference type="InterPro" id="IPR013149">
    <property type="entry name" value="ADH-like_C"/>
</dbReference>
<comment type="similarity">
    <text evidence="1">Belongs to the zinc-containing alcohol dehydrogenase family.</text>
</comment>
<dbReference type="InterPro" id="IPR013154">
    <property type="entry name" value="ADH-like_N"/>
</dbReference>
<comment type="caution">
    <text evidence="7">The sequence shown here is derived from an EMBL/GenBank/DDBJ whole genome shotgun (WGS) entry which is preliminary data.</text>
</comment>
<dbReference type="SUPFAM" id="SSF50129">
    <property type="entry name" value="GroES-like"/>
    <property type="match status" value="1"/>
</dbReference>
<sequence length="369" mass="39251">MTITHPQTQRAIVGVEGGGLALVENANVPALEEDMVLVTNAAIAVNPVDAKMSAPNLVTAGALAGHDFAGTVAAIGAKTWTAAPIKIGDRVCGAVQYNLPRKGLNPLAPDVGAYAEYVGASDVAVIKVPESMSMEEAASLGTGIGTMGMALFHTLQVPGYPTEPAATPKVVLVYGGSTASGTMAIQLLKLSGLLPIATCSPSNFDLVKSYGAVQCFDYRSESCIDDIKKFTKNALKYVIDCVSEPDTMEFCYKCIGRTGGKLATLEPPPKYLNARQRTVTVDWVLGPALHGKPIGWPPPMERDANPELREFAKRWFTTVQELLDQGKLKTHPLKVMDGGLSAVTEGLQMLKKKLISGQKLVYPVVETHE</sequence>
<keyword evidence="4" id="KW-0521">NADP</keyword>
<evidence type="ECO:0000256" key="3">
    <source>
        <dbReference type="ARBA" id="ARBA00022741"/>
    </source>
</evidence>
<evidence type="ECO:0000259" key="6">
    <source>
        <dbReference type="SMART" id="SM00829"/>
    </source>
</evidence>
<dbReference type="InterPro" id="IPR011032">
    <property type="entry name" value="GroES-like_sf"/>
</dbReference>
<comment type="subunit">
    <text evidence="2">Monomer.</text>
</comment>
<keyword evidence="5" id="KW-0560">Oxidoreductase</keyword>
<evidence type="ECO:0000313" key="7">
    <source>
        <dbReference type="EMBL" id="KID84092.1"/>
    </source>
</evidence>
<dbReference type="EMBL" id="AZNH01000047">
    <property type="protein sequence ID" value="KID84092.1"/>
    <property type="molecule type" value="Genomic_DNA"/>
</dbReference>
<dbReference type="Pfam" id="PF08240">
    <property type="entry name" value="ADH_N"/>
    <property type="match status" value="1"/>
</dbReference>
<reference evidence="7 8" key="1">
    <citation type="journal article" date="2014" name="Proc. Natl. Acad. Sci. U.S.A.">
        <title>Trajectory and genomic determinants of fungal-pathogen speciation and host adaptation.</title>
        <authorList>
            <person name="Hu X."/>
            <person name="Xiao G."/>
            <person name="Zheng P."/>
            <person name="Shang Y."/>
            <person name="Su Y."/>
            <person name="Zhang X."/>
            <person name="Liu X."/>
            <person name="Zhan S."/>
            <person name="St Leger R.J."/>
            <person name="Wang C."/>
        </authorList>
    </citation>
    <scope>NUCLEOTIDE SEQUENCE [LARGE SCALE GENOMIC DNA]</scope>
    <source>
        <strain evidence="7 8">ARSEF 977</strain>
    </source>
</reference>
<name>A0A0B4GWP1_METGA</name>
<dbReference type="Pfam" id="PF00107">
    <property type="entry name" value="ADH_zinc_N"/>
    <property type="match status" value="1"/>
</dbReference>
<proteinExistence type="inferred from homology"/>
<dbReference type="SUPFAM" id="SSF51735">
    <property type="entry name" value="NAD(P)-binding Rossmann-fold domains"/>
    <property type="match status" value="1"/>
</dbReference>
<feature type="domain" description="Enoyl reductase (ER)" evidence="6">
    <location>
        <begin position="17"/>
        <end position="361"/>
    </location>
</feature>
<evidence type="ECO:0000256" key="4">
    <source>
        <dbReference type="ARBA" id="ARBA00022857"/>
    </source>
</evidence>
<dbReference type="GO" id="GO:0000166">
    <property type="term" value="F:nucleotide binding"/>
    <property type="evidence" value="ECO:0007669"/>
    <property type="project" value="UniProtKB-KW"/>
</dbReference>
<dbReference type="HOGENOM" id="CLU_026673_16_1_1"/>
<dbReference type="AlphaFoldDB" id="A0A0B4GWP1"/>
<protein>
    <submittedName>
        <fullName evidence="7">Alcohol dehydrogenase superfamily, zinc-type</fullName>
    </submittedName>
</protein>
<dbReference type="PANTHER" id="PTHR45348:SF1">
    <property type="entry name" value="TRANS-ENOYL REDUCTASE STHE"/>
    <property type="match status" value="1"/>
</dbReference>
<dbReference type="OrthoDB" id="48317at2759"/>
<evidence type="ECO:0000256" key="2">
    <source>
        <dbReference type="ARBA" id="ARBA00011245"/>
    </source>
</evidence>
<dbReference type="Proteomes" id="UP000031192">
    <property type="component" value="Unassembled WGS sequence"/>
</dbReference>
<dbReference type="Gene3D" id="3.40.50.720">
    <property type="entry name" value="NAD(P)-binding Rossmann-like Domain"/>
    <property type="match status" value="1"/>
</dbReference>
<keyword evidence="8" id="KW-1185">Reference proteome</keyword>
<dbReference type="PANTHER" id="PTHR45348">
    <property type="entry name" value="HYPOTHETICAL OXIDOREDUCTASE (EUROFUNG)"/>
    <property type="match status" value="1"/>
</dbReference>
<dbReference type="SMART" id="SM00829">
    <property type="entry name" value="PKS_ER"/>
    <property type="match status" value="1"/>
</dbReference>
<keyword evidence="3" id="KW-0547">Nucleotide-binding</keyword>
<dbReference type="InterPro" id="IPR047122">
    <property type="entry name" value="Trans-enoyl_RdTase-like"/>
</dbReference>
<gene>
    <name evidence="7" type="ORF">MGU_08633</name>
</gene>
<accession>A0A0B4GWP1</accession>